<reference evidence="2 3" key="1">
    <citation type="submission" date="2023-11" db="EMBL/GenBank/DDBJ databases">
        <title>Halocaridina rubra genome assembly.</title>
        <authorList>
            <person name="Smith C."/>
        </authorList>
    </citation>
    <scope>NUCLEOTIDE SEQUENCE [LARGE SCALE GENOMIC DNA]</scope>
    <source>
        <strain evidence="2">EP-1</strain>
        <tissue evidence="2">Whole</tissue>
    </source>
</reference>
<name>A0AAN9FUY9_HALRR</name>
<evidence type="ECO:0000313" key="3">
    <source>
        <dbReference type="Proteomes" id="UP001381693"/>
    </source>
</evidence>
<dbReference type="Proteomes" id="UP001381693">
    <property type="component" value="Unassembled WGS sequence"/>
</dbReference>
<feature type="region of interest" description="Disordered" evidence="1">
    <location>
        <begin position="1"/>
        <end position="35"/>
    </location>
</feature>
<protein>
    <submittedName>
        <fullName evidence="2">Uncharacterized protein</fullName>
    </submittedName>
</protein>
<comment type="caution">
    <text evidence="2">The sequence shown here is derived from an EMBL/GenBank/DDBJ whole genome shotgun (WGS) entry which is preliminary data.</text>
</comment>
<evidence type="ECO:0000256" key="1">
    <source>
        <dbReference type="SAM" id="MobiDB-lite"/>
    </source>
</evidence>
<evidence type="ECO:0000313" key="2">
    <source>
        <dbReference type="EMBL" id="KAK7086987.1"/>
    </source>
</evidence>
<keyword evidence="3" id="KW-1185">Reference proteome</keyword>
<organism evidence="2 3">
    <name type="scientific">Halocaridina rubra</name>
    <name type="common">Hawaiian red shrimp</name>
    <dbReference type="NCBI Taxonomy" id="373956"/>
    <lineage>
        <taxon>Eukaryota</taxon>
        <taxon>Metazoa</taxon>
        <taxon>Ecdysozoa</taxon>
        <taxon>Arthropoda</taxon>
        <taxon>Crustacea</taxon>
        <taxon>Multicrustacea</taxon>
        <taxon>Malacostraca</taxon>
        <taxon>Eumalacostraca</taxon>
        <taxon>Eucarida</taxon>
        <taxon>Decapoda</taxon>
        <taxon>Pleocyemata</taxon>
        <taxon>Caridea</taxon>
        <taxon>Atyoidea</taxon>
        <taxon>Atyidae</taxon>
        <taxon>Halocaridina</taxon>
    </lineage>
</organism>
<proteinExistence type="predicted"/>
<feature type="compositionally biased region" description="Gly residues" evidence="1">
    <location>
        <begin position="1"/>
        <end position="13"/>
    </location>
</feature>
<feature type="compositionally biased region" description="Gly residues" evidence="1">
    <location>
        <begin position="21"/>
        <end position="35"/>
    </location>
</feature>
<dbReference type="AlphaFoldDB" id="A0AAN9FUY9"/>
<sequence length="64" mass="5477">MDGVDGGGSGSNGGDPLATAGEGGAAGGGGGGSGGGGVAMPAVSTVYVTIPQTAVVSASGKGIL</sequence>
<dbReference type="EMBL" id="JAXCGZ010000029">
    <property type="protein sequence ID" value="KAK7086987.1"/>
    <property type="molecule type" value="Genomic_DNA"/>
</dbReference>
<accession>A0AAN9FUY9</accession>
<gene>
    <name evidence="2" type="ORF">SK128_006498</name>
</gene>